<proteinExistence type="predicted"/>
<organism evidence="1 2">
    <name type="scientific">Stentor coeruleus</name>
    <dbReference type="NCBI Taxonomy" id="5963"/>
    <lineage>
        <taxon>Eukaryota</taxon>
        <taxon>Sar</taxon>
        <taxon>Alveolata</taxon>
        <taxon>Ciliophora</taxon>
        <taxon>Postciliodesmatophora</taxon>
        <taxon>Heterotrichea</taxon>
        <taxon>Heterotrichida</taxon>
        <taxon>Stentoridae</taxon>
        <taxon>Stentor</taxon>
    </lineage>
</organism>
<evidence type="ECO:0000313" key="1">
    <source>
        <dbReference type="EMBL" id="OMJ67894.1"/>
    </source>
</evidence>
<dbReference type="Proteomes" id="UP000187209">
    <property type="component" value="Unassembled WGS sequence"/>
</dbReference>
<keyword evidence="2" id="KW-1185">Reference proteome</keyword>
<gene>
    <name evidence="1" type="ORF">SteCoe_34817</name>
</gene>
<name>A0A1R2ATP5_9CILI</name>
<reference evidence="1 2" key="1">
    <citation type="submission" date="2016-11" db="EMBL/GenBank/DDBJ databases">
        <title>The macronuclear genome of Stentor coeruleus: a giant cell with tiny introns.</title>
        <authorList>
            <person name="Slabodnick M."/>
            <person name="Ruby J.G."/>
            <person name="Reiff S.B."/>
            <person name="Swart E.C."/>
            <person name="Gosai S."/>
            <person name="Prabakaran S."/>
            <person name="Witkowska E."/>
            <person name="Larue G.E."/>
            <person name="Fisher S."/>
            <person name="Freeman R.M."/>
            <person name="Gunawardena J."/>
            <person name="Chu W."/>
            <person name="Stover N.A."/>
            <person name="Gregory B.D."/>
            <person name="Nowacki M."/>
            <person name="Derisi J."/>
            <person name="Roy S.W."/>
            <person name="Marshall W.F."/>
            <person name="Sood P."/>
        </authorList>
    </citation>
    <scope>NUCLEOTIDE SEQUENCE [LARGE SCALE GENOMIC DNA]</scope>
    <source>
        <strain evidence="1">WM001</strain>
    </source>
</reference>
<comment type="caution">
    <text evidence="1">The sequence shown here is derived from an EMBL/GenBank/DDBJ whole genome shotgun (WGS) entry which is preliminary data.</text>
</comment>
<protein>
    <submittedName>
        <fullName evidence="1">Uncharacterized protein</fullName>
    </submittedName>
</protein>
<sequence>MTTFNESGVKIDMENGDNVQLYGSYYATSPFELQYEFKSSVGESLLMPFNYSLNNSNIAYFSAVSIYGDQLVTIKVNDCPLSECQLNEYSSLSIVVIINWWIAIALVVT</sequence>
<dbReference type="AlphaFoldDB" id="A0A1R2ATP5"/>
<accession>A0A1R2ATP5</accession>
<dbReference type="EMBL" id="MPUH01001418">
    <property type="protein sequence ID" value="OMJ67894.1"/>
    <property type="molecule type" value="Genomic_DNA"/>
</dbReference>
<evidence type="ECO:0000313" key="2">
    <source>
        <dbReference type="Proteomes" id="UP000187209"/>
    </source>
</evidence>